<dbReference type="Proteomes" id="UP000663864">
    <property type="component" value="Unassembled WGS sequence"/>
</dbReference>
<dbReference type="SUPFAM" id="SSF56112">
    <property type="entry name" value="Protein kinase-like (PK-like)"/>
    <property type="match status" value="1"/>
</dbReference>
<name>A0A814TYZ6_9BILA</name>
<dbReference type="PANTHER" id="PTHR24418">
    <property type="entry name" value="TYROSINE-PROTEIN KINASE"/>
    <property type="match status" value="1"/>
</dbReference>
<reference evidence="4" key="1">
    <citation type="submission" date="2021-02" db="EMBL/GenBank/DDBJ databases">
        <authorList>
            <person name="Nowell W R."/>
        </authorList>
    </citation>
    <scope>NUCLEOTIDE SEQUENCE</scope>
</reference>
<comment type="caution">
    <text evidence="4">The sequence shown here is derived from an EMBL/GenBank/DDBJ whole genome shotgun (WGS) entry which is preliminary data.</text>
</comment>
<proteinExistence type="predicted"/>
<dbReference type="AlphaFoldDB" id="A0A814TYZ6"/>
<evidence type="ECO:0000313" key="6">
    <source>
        <dbReference type="EMBL" id="CAF1227369.1"/>
    </source>
</evidence>
<dbReference type="InterPro" id="IPR000719">
    <property type="entry name" value="Prot_kinase_dom"/>
</dbReference>
<dbReference type="EMBL" id="CAJNOT010001231">
    <property type="protein sequence ID" value="CAF1168163.1"/>
    <property type="molecule type" value="Genomic_DNA"/>
</dbReference>
<dbReference type="Proteomes" id="UP000663882">
    <property type="component" value="Unassembled WGS sequence"/>
</dbReference>
<dbReference type="GO" id="GO:0005524">
    <property type="term" value="F:ATP binding"/>
    <property type="evidence" value="ECO:0007669"/>
    <property type="project" value="UniProtKB-KW"/>
</dbReference>
<feature type="domain" description="Protein kinase" evidence="3">
    <location>
        <begin position="1"/>
        <end position="308"/>
    </location>
</feature>
<dbReference type="InterPro" id="IPR008266">
    <property type="entry name" value="Tyr_kinase_AS"/>
</dbReference>
<accession>A0A814TYZ6</accession>
<keyword evidence="1" id="KW-0547">Nucleotide-binding</keyword>
<organism evidence="4 7">
    <name type="scientific">Rotaria sordida</name>
    <dbReference type="NCBI Taxonomy" id="392033"/>
    <lineage>
        <taxon>Eukaryota</taxon>
        <taxon>Metazoa</taxon>
        <taxon>Spiralia</taxon>
        <taxon>Gnathifera</taxon>
        <taxon>Rotifera</taxon>
        <taxon>Eurotatoria</taxon>
        <taxon>Bdelloidea</taxon>
        <taxon>Philodinida</taxon>
        <taxon>Philodinidae</taxon>
        <taxon>Rotaria</taxon>
    </lineage>
</organism>
<keyword evidence="2" id="KW-0067">ATP-binding</keyword>
<evidence type="ECO:0000313" key="5">
    <source>
        <dbReference type="EMBL" id="CAF1172705.1"/>
    </source>
</evidence>
<dbReference type="InterPro" id="IPR011009">
    <property type="entry name" value="Kinase-like_dom_sf"/>
</dbReference>
<dbReference type="Gene3D" id="1.10.510.10">
    <property type="entry name" value="Transferase(Phosphotransferase) domain 1"/>
    <property type="match status" value="1"/>
</dbReference>
<protein>
    <recommendedName>
        <fullName evidence="3">Protein kinase domain-containing protein</fullName>
    </recommendedName>
</protein>
<dbReference type="PROSITE" id="PS00109">
    <property type="entry name" value="PROTEIN_KINASE_TYR"/>
    <property type="match status" value="1"/>
</dbReference>
<evidence type="ECO:0000313" key="7">
    <source>
        <dbReference type="Proteomes" id="UP000663864"/>
    </source>
</evidence>
<dbReference type="GO" id="GO:0004672">
    <property type="term" value="F:protein kinase activity"/>
    <property type="evidence" value="ECO:0007669"/>
    <property type="project" value="InterPro"/>
</dbReference>
<evidence type="ECO:0000256" key="2">
    <source>
        <dbReference type="ARBA" id="ARBA00022840"/>
    </source>
</evidence>
<dbReference type="EMBL" id="CAJNOU010001596">
    <property type="protein sequence ID" value="CAF1227369.1"/>
    <property type="molecule type" value="Genomic_DNA"/>
</dbReference>
<dbReference type="PRINTS" id="PR00109">
    <property type="entry name" value="TYRKINASE"/>
</dbReference>
<evidence type="ECO:0000313" key="4">
    <source>
        <dbReference type="EMBL" id="CAF1168163.1"/>
    </source>
</evidence>
<evidence type="ECO:0000256" key="1">
    <source>
        <dbReference type="ARBA" id="ARBA00022741"/>
    </source>
</evidence>
<gene>
    <name evidence="5" type="ORF">RFH988_LOCUS23063</name>
    <name evidence="6" type="ORF">SEV965_LOCUS22508</name>
    <name evidence="4" type="ORF">ZHD862_LOCUS21063</name>
</gene>
<dbReference type="PROSITE" id="PS50011">
    <property type="entry name" value="PROTEIN_KINASE_DOM"/>
    <property type="match status" value="1"/>
</dbReference>
<dbReference type="Pfam" id="PF07714">
    <property type="entry name" value="PK_Tyr_Ser-Thr"/>
    <property type="match status" value="1"/>
</dbReference>
<evidence type="ECO:0000259" key="3">
    <source>
        <dbReference type="PROSITE" id="PS50011"/>
    </source>
</evidence>
<dbReference type="EMBL" id="CAJNOO010001575">
    <property type="protein sequence ID" value="CAF1172705.1"/>
    <property type="molecule type" value="Genomic_DNA"/>
</dbReference>
<dbReference type="Proteomes" id="UP000663889">
    <property type="component" value="Unassembled WGS sequence"/>
</dbReference>
<sequence>MWKRMKNLYDKAFDFEYSDEDGDDNCIEHSKSTSNYYPEFSTISTVNLNRDRISPIPCEFCKVPWNQNLILSHQISCSRNPTNCRQPSTSYALPPVPERVRSTAHFEPSRQRVKHNGEGMLLLQEYAERGNLSDLLRTEHYPPTPQVIKCIILQIVDALIFLTEQNIVHGDLACRNVLVFEYDRINASRNLVKLTDFGISRRSGAETSLDIISILSSAPEVLRSKTYSEKSDIWALAVLAWEIYSKGTTPLVTQAHRDYSENDRCILAGQRLLRPHVCPVAQWNIFLQCMQQDPNQRPTFIQLQEKLLRS</sequence>
<dbReference type="OrthoDB" id="4062651at2759"/>
<dbReference type="InterPro" id="IPR001245">
    <property type="entry name" value="Ser-Thr/Tyr_kinase_cat_dom"/>
</dbReference>
<dbReference type="InterPro" id="IPR050198">
    <property type="entry name" value="Non-receptor_tyrosine_kinases"/>
</dbReference>